<dbReference type="InterPro" id="IPR002059">
    <property type="entry name" value="CSP_DNA-bd"/>
</dbReference>
<feature type="domain" description="CSD" evidence="2">
    <location>
        <begin position="29"/>
        <end position="94"/>
    </location>
</feature>
<proteinExistence type="predicted"/>
<dbReference type="GO" id="GO:0003676">
    <property type="term" value="F:nucleic acid binding"/>
    <property type="evidence" value="ECO:0007669"/>
    <property type="project" value="InterPro"/>
</dbReference>
<name>A0A420E9I7_9ALTE</name>
<dbReference type="SMART" id="SM00357">
    <property type="entry name" value="CSP"/>
    <property type="match status" value="1"/>
</dbReference>
<dbReference type="Gene3D" id="2.40.50.140">
    <property type="entry name" value="Nucleic acid-binding proteins"/>
    <property type="match status" value="1"/>
</dbReference>
<dbReference type="GO" id="GO:0005829">
    <property type="term" value="C:cytosol"/>
    <property type="evidence" value="ECO:0007669"/>
    <property type="project" value="UniProtKB-ARBA"/>
</dbReference>
<keyword evidence="1" id="KW-1133">Transmembrane helix</keyword>
<keyword evidence="4" id="KW-1185">Reference proteome</keyword>
<keyword evidence="1" id="KW-0472">Membrane</keyword>
<dbReference type="CDD" id="cd04458">
    <property type="entry name" value="CSP_CDS"/>
    <property type="match status" value="1"/>
</dbReference>
<dbReference type="Pfam" id="PF06961">
    <property type="entry name" value="DUF1294"/>
    <property type="match status" value="1"/>
</dbReference>
<organism evidence="3 4">
    <name type="scientific">Alginatibacterium sediminis</name>
    <dbReference type="NCBI Taxonomy" id="2164068"/>
    <lineage>
        <taxon>Bacteria</taxon>
        <taxon>Pseudomonadati</taxon>
        <taxon>Pseudomonadota</taxon>
        <taxon>Gammaproteobacteria</taxon>
        <taxon>Alteromonadales</taxon>
        <taxon>Alteromonadaceae</taxon>
        <taxon>Alginatibacterium</taxon>
    </lineage>
</organism>
<dbReference type="SUPFAM" id="SSF50249">
    <property type="entry name" value="Nucleic acid-binding proteins"/>
    <property type="match status" value="1"/>
</dbReference>
<comment type="caution">
    <text evidence="3">The sequence shown here is derived from an EMBL/GenBank/DDBJ whole genome shotgun (WGS) entry which is preliminary data.</text>
</comment>
<evidence type="ECO:0000259" key="2">
    <source>
        <dbReference type="PROSITE" id="PS51857"/>
    </source>
</evidence>
<feature type="transmembrane region" description="Helical" evidence="1">
    <location>
        <begin position="105"/>
        <end position="124"/>
    </location>
</feature>
<dbReference type="PROSITE" id="PS51857">
    <property type="entry name" value="CSD_2"/>
    <property type="match status" value="1"/>
</dbReference>
<feature type="transmembrane region" description="Helical" evidence="1">
    <location>
        <begin position="6"/>
        <end position="23"/>
    </location>
</feature>
<sequence length="258" mass="29890">MAHESKLTISLNILLILLIFYQLQSNPMKHEAVITKWSKKKGFGFIQAQGSRKQYFAHISEFNHRPRTKLVGKRVSFRLTKDKNGRDCACEIEVLHSSAKKVINAILWLLGLLLVCGLGFFSYNRYGNNPLPYWYLLLSFVSYYCYAKDKKSAQFDNWRVSEKKLHLLSFLGGWPGAFIAQKWLRHKTIKTSFQRVYWLTVIANCGVVAWAYSSTGKSYISPLWAKFAQGLGSELSLYVNYNLLPQVKTLLYQIWYAF</sequence>
<accession>A0A420E9I7</accession>
<gene>
    <name evidence="3" type="ORF">DBZ36_15400</name>
</gene>
<evidence type="ECO:0000313" key="3">
    <source>
        <dbReference type="EMBL" id="RKF15762.1"/>
    </source>
</evidence>
<dbReference type="AlphaFoldDB" id="A0A420E9I7"/>
<protein>
    <submittedName>
        <fullName evidence="3">DUF1294 domain-containing protein</fullName>
    </submittedName>
</protein>
<dbReference type="EMBL" id="RAQO01000008">
    <property type="protein sequence ID" value="RKF15762.1"/>
    <property type="molecule type" value="Genomic_DNA"/>
</dbReference>
<dbReference type="Pfam" id="PF00313">
    <property type="entry name" value="CSD"/>
    <property type="match status" value="1"/>
</dbReference>
<reference evidence="3 4" key="1">
    <citation type="submission" date="2018-09" db="EMBL/GenBank/DDBJ databases">
        <authorList>
            <person name="Wang Z."/>
        </authorList>
    </citation>
    <scope>NUCLEOTIDE SEQUENCE [LARGE SCALE GENOMIC DNA]</scope>
    <source>
        <strain evidence="3 4">ALS 81</strain>
    </source>
</reference>
<feature type="transmembrane region" description="Helical" evidence="1">
    <location>
        <begin position="130"/>
        <end position="146"/>
    </location>
</feature>
<dbReference type="InterPro" id="IPR010718">
    <property type="entry name" value="DUF1294"/>
</dbReference>
<dbReference type="InterPro" id="IPR012340">
    <property type="entry name" value="NA-bd_OB-fold"/>
</dbReference>
<evidence type="ECO:0000313" key="4">
    <source>
        <dbReference type="Proteomes" id="UP000286482"/>
    </source>
</evidence>
<dbReference type="Proteomes" id="UP000286482">
    <property type="component" value="Unassembled WGS sequence"/>
</dbReference>
<evidence type="ECO:0000256" key="1">
    <source>
        <dbReference type="SAM" id="Phobius"/>
    </source>
</evidence>
<dbReference type="InterPro" id="IPR011129">
    <property type="entry name" value="CSD"/>
</dbReference>
<feature type="transmembrane region" description="Helical" evidence="1">
    <location>
        <begin position="196"/>
        <end position="213"/>
    </location>
</feature>
<feature type="transmembrane region" description="Helical" evidence="1">
    <location>
        <begin position="167"/>
        <end position="184"/>
    </location>
</feature>
<keyword evidence="1" id="KW-0812">Transmembrane</keyword>